<evidence type="ECO:0000313" key="3">
    <source>
        <dbReference type="Proteomes" id="UP000274358"/>
    </source>
</evidence>
<sequence length="328" mass="35441">MRPAKARSVPFPYLVALAIFLVNLIIDAVILHSVIRLLPGDLADDPAALSTLQMVIAGLCVGMVFSVAVGLAGAQWLGERRGAGLPWYVAASVAVIHALLAAAFNYGWQSLLHGLMTGASWAQVQWLVFVGGVLGRVVTVVTIMLPLWVAFRVFRARPWSEREVGSLRWRSVLVFVLLVWAWHLLLLQWLLPATMAASKVYGIDPGFSSLWINAGSLIFVMPAFIAALMAWPENMPSARVPRALFASVLATVATIVSMLAIALGGAGVLSILRLEIVRTWATGASLVMTVLWLGAATWLCLLVAKMLMRHPPKAVLDEPGYQLGESSE</sequence>
<feature type="transmembrane region" description="Helical" evidence="1">
    <location>
        <begin position="172"/>
        <end position="191"/>
    </location>
</feature>
<reference evidence="2 3" key="1">
    <citation type="submission" date="2018-12" db="EMBL/GenBank/DDBJ databases">
        <title>Dyella dinghuensis sp. nov. DHOA06 and Dyella choica sp. nov. 4M-K27, isolated from forest soil.</title>
        <authorList>
            <person name="Qiu L.-H."/>
            <person name="Gao Z.-H."/>
        </authorList>
    </citation>
    <scope>NUCLEOTIDE SEQUENCE [LARGE SCALE GENOMIC DNA]</scope>
    <source>
        <strain evidence="2 3">4M-K27</strain>
    </source>
</reference>
<feature type="transmembrane region" description="Helical" evidence="1">
    <location>
        <begin position="243"/>
        <end position="272"/>
    </location>
</feature>
<keyword evidence="1" id="KW-0472">Membrane</keyword>
<dbReference type="OrthoDB" id="271711at2"/>
<proteinExistence type="predicted"/>
<protein>
    <submittedName>
        <fullName evidence="2">Uncharacterized protein</fullName>
    </submittedName>
</protein>
<keyword evidence="3" id="KW-1185">Reference proteome</keyword>
<organism evidence="2 3">
    <name type="scientific">Dyella choica</name>
    <dbReference type="NCBI Taxonomy" id="1927959"/>
    <lineage>
        <taxon>Bacteria</taxon>
        <taxon>Pseudomonadati</taxon>
        <taxon>Pseudomonadota</taxon>
        <taxon>Gammaproteobacteria</taxon>
        <taxon>Lysobacterales</taxon>
        <taxon>Rhodanobacteraceae</taxon>
        <taxon>Dyella</taxon>
    </lineage>
</organism>
<feature type="transmembrane region" description="Helical" evidence="1">
    <location>
        <begin position="284"/>
        <end position="304"/>
    </location>
</feature>
<accession>A0A3S0Q383</accession>
<feature type="transmembrane region" description="Helical" evidence="1">
    <location>
        <begin position="85"/>
        <end position="106"/>
    </location>
</feature>
<comment type="caution">
    <text evidence="2">The sequence shown here is derived from an EMBL/GenBank/DDBJ whole genome shotgun (WGS) entry which is preliminary data.</text>
</comment>
<keyword evidence="1" id="KW-0812">Transmembrane</keyword>
<evidence type="ECO:0000313" key="2">
    <source>
        <dbReference type="EMBL" id="RUL72698.1"/>
    </source>
</evidence>
<feature type="transmembrane region" description="Helical" evidence="1">
    <location>
        <begin position="211"/>
        <end position="231"/>
    </location>
</feature>
<feature type="transmembrane region" description="Helical" evidence="1">
    <location>
        <begin position="12"/>
        <end position="35"/>
    </location>
</feature>
<keyword evidence="1" id="KW-1133">Transmembrane helix</keyword>
<gene>
    <name evidence="2" type="ORF">EKH80_16810</name>
</gene>
<feature type="transmembrane region" description="Helical" evidence="1">
    <location>
        <begin position="126"/>
        <end position="151"/>
    </location>
</feature>
<evidence type="ECO:0000256" key="1">
    <source>
        <dbReference type="SAM" id="Phobius"/>
    </source>
</evidence>
<name>A0A3S0Q383_9GAMM</name>
<dbReference type="Proteomes" id="UP000274358">
    <property type="component" value="Unassembled WGS sequence"/>
</dbReference>
<dbReference type="EMBL" id="RYYV01000014">
    <property type="protein sequence ID" value="RUL72698.1"/>
    <property type="molecule type" value="Genomic_DNA"/>
</dbReference>
<dbReference type="RefSeq" id="WP_126685945.1">
    <property type="nucleotide sequence ID" value="NZ_RYYV01000014.1"/>
</dbReference>
<feature type="transmembrane region" description="Helical" evidence="1">
    <location>
        <begin position="55"/>
        <end position="78"/>
    </location>
</feature>
<dbReference type="AlphaFoldDB" id="A0A3S0Q383"/>